<dbReference type="SUPFAM" id="SSF52540">
    <property type="entry name" value="P-loop containing nucleoside triphosphate hydrolases"/>
    <property type="match status" value="1"/>
</dbReference>
<dbReference type="EMBL" id="AP009389">
    <property type="protein sequence ID" value="BAF58320.1"/>
    <property type="molecule type" value="Genomic_DNA"/>
</dbReference>
<name>A5D623_PELTS</name>
<dbReference type="InterPro" id="IPR003959">
    <property type="entry name" value="ATPase_AAA_core"/>
</dbReference>
<dbReference type="AlphaFoldDB" id="A5D623"/>
<dbReference type="eggNOG" id="COG1131">
    <property type="taxonomic scope" value="Bacteria"/>
</dbReference>
<organism evidence="2 3">
    <name type="scientific">Pelotomaculum thermopropionicum (strain DSM 13744 / JCM 10971 / SI)</name>
    <dbReference type="NCBI Taxonomy" id="370438"/>
    <lineage>
        <taxon>Bacteria</taxon>
        <taxon>Bacillati</taxon>
        <taxon>Bacillota</taxon>
        <taxon>Clostridia</taxon>
        <taxon>Eubacteriales</taxon>
        <taxon>Desulfotomaculaceae</taxon>
        <taxon>Pelotomaculum</taxon>
    </lineage>
</organism>
<keyword evidence="3" id="KW-1185">Reference proteome</keyword>
<evidence type="ECO:0000259" key="1">
    <source>
        <dbReference type="Pfam" id="PF13304"/>
    </source>
</evidence>
<evidence type="ECO:0000313" key="3">
    <source>
        <dbReference type="Proteomes" id="UP000006556"/>
    </source>
</evidence>
<dbReference type="Pfam" id="PF13304">
    <property type="entry name" value="AAA_21"/>
    <property type="match status" value="1"/>
</dbReference>
<sequence length="254" mass="29974">MQRLWHQEWLTRKEKAGEVNNAQNLVHLEVIYKGDKEQFVNVLQHVFQGTGIRRDRLEKVARYYQDGIEILRALDARERFLSFGFTEKEWLKFYERAREQEKLLGLYRVPDTLEIKYGGQSISRLSLGQRASALLILLLSFENMPVIVDQPEDDLDSQTIYHGLIKELVKLKRKRQIIFATHNPNIPVLGDCEQVAVFSYGDSAFCRNRAIFMPRKCRWKKAVCWIWIWIFLKSFIRSAPVNPLIPWKSRLMSC</sequence>
<dbReference type="HOGENOM" id="CLU_1093498_0_0_9"/>
<reference evidence="3" key="1">
    <citation type="journal article" date="2008" name="Genome Res.">
        <title>The genome of Pelotomaculum thermopropionicum reveals niche-associated evolution in anaerobic microbiota.</title>
        <authorList>
            <person name="Kosaka T."/>
            <person name="Kato S."/>
            <person name="Shimoyama T."/>
            <person name="Ishii S."/>
            <person name="Abe T."/>
            <person name="Watanabe K."/>
        </authorList>
    </citation>
    <scope>NUCLEOTIDE SEQUENCE [LARGE SCALE GENOMIC DNA]</scope>
    <source>
        <strain evidence="3">DSM 13744 / JCM 10971 / SI</strain>
    </source>
</reference>
<dbReference type="Gene3D" id="3.40.50.300">
    <property type="entry name" value="P-loop containing nucleotide triphosphate hydrolases"/>
    <property type="match status" value="1"/>
</dbReference>
<dbReference type="Proteomes" id="UP000006556">
    <property type="component" value="Chromosome"/>
</dbReference>
<proteinExistence type="predicted"/>
<feature type="domain" description="ATPase AAA-type core" evidence="1">
    <location>
        <begin position="117"/>
        <end position="186"/>
    </location>
</feature>
<dbReference type="KEGG" id="pth:PTH_0139"/>
<dbReference type="STRING" id="370438.PTH_0139"/>
<evidence type="ECO:0000313" key="2">
    <source>
        <dbReference type="EMBL" id="BAF58320.1"/>
    </source>
</evidence>
<dbReference type="GO" id="GO:0016887">
    <property type="term" value="F:ATP hydrolysis activity"/>
    <property type="evidence" value="ECO:0007669"/>
    <property type="project" value="InterPro"/>
</dbReference>
<accession>A5D623</accession>
<dbReference type="InterPro" id="IPR027417">
    <property type="entry name" value="P-loop_NTPase"/>
</dbReference>
<dbReference type="GO" id="GO:0005524">
    <property type="term" value="F:ATP binding"/>
    <property type="evidence" value="ECO:0007669"/>
    <property type="project" value="InterPro"/>
</dbReference>
<gene>
    <name evidence="2" type="ordered locus">PTH_0139</name>
</gene>
<protein>
    <recommendedName>
        <fullName evidence="1">ATPase AAA-type core domain-containing protein</fullName>
    </recommendedName>
</protein>